<dbReference type="InterPro" id="IPR017871">
    <property type="entry name" value="ABC_transporter-like_CS"/>
</dbReference>
<evidence type="ECO:0000256" key="2">
    <source>
        <dbReference type="ARBA" id="ARBA00022448"/>
    </source>
</evidence>
<name>A0ABX0SMX3_9ACTN</name>
<dbReference type="Pfam" id="PF00005">
    <property type="entry name" value="ABC_tran"/>
    <property type="match status" value="2"/>
</dbReference>
<comment type="caution">
    <text evidence="7">The sequence shown here is derived from an EMBL/GenBank/DDBJ whole genome shotgun (WGS) entry which is preliminary data.</text>
</comment>
<feature type="region of interest" description="Disordered" evidence="5">
    <location>
        <begin position="523"/>
        <end position="558"/>
    </location>
</feature>
<dbReference type="InterPro" id="IPR003593">
    <property type="entry name" value="AAA+_ATPase"/>
</dbReference>
<dbReference type="CDD" id="cd03225">
    <property type="entry name" value="ABC_cobalt_CbiO_domain1"/>
    <property type="match status" value="1"/>
</dbReference>
<dbReference type="SUPFAM" id="SSF52540">
    <property type="entry name" value="P-loop containing nucleoside triphosphate hydrolases"/>
    <property type="match status" value="2"/>
</dbReference>
<evidence type="ECO:0000259" key="6">
    <source>
        <dbReference type="PROSITE" id="PS50893"/>
    </source>
</evidence>
<protein>
    <submittedName>
        <fullName evidence="7">Energy-coupling factor transport system ATP-binding protein</fullName>
        <ecNumber evidence="7">3.6.3.-</ecNumber>
    </submittedName>
</protein>
<dbReference type="SMART" id="SM00382">
    <property type="entry name" value="AAA"/>
    <property type="match status" value="2"/>
</dbReference>
<dbReference type="Gene3D" id="3.40.50.300">
    <property type="entry name" value="P-loop containing nucleotide triphosphate hydrolases"/>
    <property type="match status" value="2"/>
</dbReference>
<feature type="domain" description="ABC transporter" evidence="6">
    <location>
        <begin position="2"/>
        <end position="248"/>
    </location>
</feature>
<evidence type="ECO:0000256" key="4">
    <source>
        <dbReference type="ARBA" id="ARBA00022840"/>
    </source>
</evidence>
<dbReference type="Proteomes" id="UP000749311">
    <property type="component" value="Unassembled WGS sequence"/>
</dbReference>
<organism evidence="7 8">
    <name type="scientific">Brooklawnia cerclae</name>
    <dbReference type="NCBI Taxonomy" id="349934"/>
    <lineage>
        <taxon>Bacteria</taxon>
        <taxon>Bacillati</taxon>
        <taxon>Actinomycetota</taxon>
        <taxon>Actinomycetes</taxon>
        <taxon>Propionibacteriales</taxon>
        <taxon>Propionibacteriaceae</taxon>
        <taxon>Brooklawnia</taxon>
    </lineage>
</organism>
<reference evidence="7 8" key="1">
    <citation type="submission" date="2020-02" db="EMBL/GenBank/DDBJ databases">
        <title>Sequencing the genomes of 1000 actinobacteria strains.</title>
        <authorList>
            <person name="Klenk H.-P."/>
        </authorList>
    </citation>
    <scope>NUCLEOTIDE SEQUENCE [LARGE SCALE GENOMIC DNA]</scope>
    <source>
        <strain evidence="7 8">DSM 19609</strain>
    </source>
</reference>
<dbReference type="EC" id="3.6.3.-" evidence="7"/>
<feature type="compositionally biased region" description="Low complexity" evidence="5">
    <location>
        <begin position="536"/>
        <end position="547"/>
    </location>
</feature>
<evidence type="ECO:0000256" key="5">
    <source>
        <dbReference type="SAM" id="MobiDB-lite"/>
    </source>
</evidence>
<keyword evidence="8" id="KW-1185">Reference proteome</keyword>
<dbReference type="GO" id="GO:0005524">
    <property type="term" value="F:ATP binding"/>
    <property type="evidence" value="ECO:0007669"/>
    <property type="project" value="UniProtKB-KW"/>
</dbReference>
<dbReference type="GO" id="GO:0016787">
    <property type="term" value="F:hydrolase activity"/>
    <property type="evidence" value="ECO:0007669"/>
    <property type="project" value="UniProtKB-KW"/>
</dbReference>
<dbReference type="InterPro" id="IPR015856">
    <property type="entry name" value="ABC_transpr_CbiO/EcfA_su"/>
</dbReference>
<evidence type="ECO:0000256" key="3">
    <source>
        <dbReference type="ARBA" id="ARBA00022741"/>
    </source>
</evidence>
<feature type="domain" description="ABC transporter" evidence="6">
    <location>
        <begin position="291"/>
        <end position="518"/>
    </location>
</feature>
<keyword evidence="2" id="KW-0813">Transport</keyword>
<keyword evidence="3" id="KW-0547">Nucleotide-binding</keyword>
<dbReference type="InterPro" id="IPR050095">
    <property type="entry name" value="ECF_ABC_transporter_ATP-bd"/>
</dbReference>
<gene>
    <name evidence="7" type="ORF">FB473_003370</name>
</gene>
<keyword evidence="4 7" id="KW-0067">ATP-binding</keyword>
<dbReference type="EMBL" id="JAAMOZ010000004">
    <property type="protein sequence ID" value="NIH58673.1"/>
    <property type="molecule type" value="Genomic_DNA"/>
</dbReference>
<dbReference type="PANTHER" id="PTHR43553">
    <property type="entry name" value="HEAVY METAL TRANSPORTER"/>
    <property type="match status" value="1"/>
</dbReference>
<proteinExistence type="inferred from homology"/>
<dbReference type="PANTHER" id="PTHR43553:SF24">
    <property type="entry name" value="ENERGY-COUPLING FACTOR TRANSPORTER ATP-BINDING PROTEIN ECFA1"/>
    <property type="match status" value="1"/>
</dbReference>
<comment type="similarity">
    <text evidence="1">Belongs to the ABC transporter superfamily.</text>
</comment>
<evidence type="ECO:0000256" key="1">
    <source>
        <dbReference type="ARBA" id="ARBA00005417"/>
    </source>
</evidence>
<evidence type="ECO:0000313" key="7">
    <source>
        <dbReference type="EMBL" id="NIH58673.1"/>
    </source>
</evidence>
<dbReference type="RefSeq" id="WP_167171565.1">
    <property type="nucleotide sequence ID" value="NZ_BAAAOO010000006.1"/>
</dbReference>
<dbReference type="PROSITE" id="PS50893">
    <property type="entry name" value="ABC_TRANSPORTER_2"/>
    <property type="match status" value="2"/>
</dbReference>
<dbReference type="PROSITE" id="PS00211">
    <property type="entry name" value="ABC_TRANSPORTER_1"/>
    <property type="match status" value="1"/>
</dbReference>
<sequence>MIDFDDVTISYASGEDPNSYAPPVLRNVSLRIPEGDLVLVVGRTGTGKSTLLGAINGLVPHFTGGRLTGEVRVAGRPTRLNRPRDLADVVGSVGQNPLLGFVTDQVEDEIAYGMEQLGLSPQAMRKRVEETLDLMGIADLRRRPLLDLSGGQQQRVAIAAVLAAQPRVVVLDEPTSALDPTAAQDVLSAITTLVHEVGLTVVLAEHRLERVTQVADQVAWLPGDGTVDVGPTAEVLARCDVVPPLSALARRLGWDRVPGSVRDARRRVQAERIVVAPAPPDPPLPDTPTVVRTDRLRVRYGEVVAVDSVSLALVGGTVTALMGRNGAGKSSLLWAIQGAVASSGTVEIGGVDPRTLPADEVGRLVTLVPQTASDLLYLPTVDAECAQADLESGAPHGTTRAILTRLGADLPGDRHPRDLSEGQRLALVLAIQLASHPAALLLDEPTRGLDYAMKAELTRLITGVAADGTCVVISTHDVEFAAASTQRTIVMADADVVADGPTRAVLTSSPSFSPQMAKIFHPRSLLTPDEVERTDGQASGGSPASASEVRRTTEGTLR</sequence>
<keyword evidence="7" id="KW-0378">Hydrolase</keyword>
<dbReference type="InterPro" id="IPR027417">
    <property type="entry name" value="P-loop_NTPase"/>
</dbReference>
<evidence type="ECO:0000313" key="8">
    <source>
        <dbReference type="Proteomes" id="UP000749311"/>
    </source>
</evidence>
<feature type="compositionally biased region" description="Basic and acidic residues" evidence="5">
    <location>
        <begin position="548"/>
        <end position="558"/>
    </location>
</feature>
<accession>A0ABX0SMX3</accession>
<dbReference type="InterPro" id="IPR003439">
    <property type="entry name" value="ABC_transporter-like_ATP-bd"/>
</dbReference>